<accession>A0ABY4M143</accession>
<dbReference type="Proteomes" id="UP000830115">
    <property type="component" value="Chromosome"/>
</dbReference>
<reference evidence="1" key="1">
    <citation type="submission" date="2021-10" db="EMBL/GenBank/DDBJ databases">
        <title>Streptomyces nigrumlapis sp.nov.,an antimicrobial producing actinobacterium isolated from Black Gobi rocks.</title>
        <authorList>
            <person name="Wen Y."/>
            <person name="Zhang W."/>
            <person name="Liu X.G."/>
        </authorList>
    </citation>
    <scope>NUCLEOTIDE SEQUENCE</scope>
    <source>
        <strain evidence="1">ST13-2-2</strain>
    </source>
</reference>
<proteinExistence type="predicted"/>
<name>A0ABY4M143_9ACTN</name>
<keyword evidence="2" id="KW-1185">Reference proteome</keyword>
<evidence type="ECO:0000313" key="1">
    <source>
        <dbReference type="EMBL" id="UQA91403.1"/>
    </source>
</evidence>
<sequence>MEPLLMLAVMPLLAVAVHTIVTSTVLVAPDGHLIVPGHGGRRFDTVVPRDGELDVTGGLAGFCA</sequence>
<protein>
    <submittedName>
        <fullName evidence="1">Uncharacterized protein</fullName>
    </submittedName>
</protein>
<gene>
    <name evidence="1" type="ORF">K9S39_05480</name>
</gene>
<evidence type="ECO:0000313" key="2">
    <source>
        <dbReference type="Proteomes" id="UP000830115"/>
    </source>
</evidence>
<dbReference type="RefSeq" id="WP_248862230.1">
    <property type="nucleotide sequence ID" value="NZ_CP086322.1"/>
</dbReference>
<organism evidence="1 2">
    <name type="scientific">Streptomyces halobius</name>
    <dbReference type="NCBI Taxonomy" id="2879846"/>
    <lineage>
        <taxon>Bacteria</taxon>
        <taxon>Bacillati</taxon>
        <taxon>Actinomycetota</taxon>
        <taxon>Actinomycetes</taxon>
        <taxon>Kitasatosporales</taxon>
        <taxon>Streptomycetaceae</taxon>
        <taxon>Streptomyces</taxon>
    </lineage>
</organism>
<dbReference type="EMBL" id="CP086322">
    <property type="protein sequence ID" value="UQA91403.1"/>
    <property type="molecule type" value="Genomic_DNA"/>
</dbReference>